<evidence type="ECO:0000256" key="1">
    <source>
        <dbReference type="SAM" id="MobiDB-lite"/>
    </source>
</evidence>
<evidence type="ECO:0000313" key="3">
    <source>
        <dbReference type="Proteomes" id="UP000625247"/>
    </source>
</evidence>
<dbReference type="Proteomes" id="UP000625247">
    <property type="component" value="Unassembled WGS sequence"/>
</dbReference>
<dbReference type="RefSeq" id="WP_191943548.1">
    <property type="nucleotide sequence ID" value="NZ_JACYNP010000002.1"/>
</dbReference>
<dbReference type="EMBL" id="JACYNP010000002">
    <property type="protein sequence ID" value="MBD8120930.1"/>
    <property type="molecule type" value="Genomic_DNA"/>
</dbReference>
<sequence length="106" mass="11512">MGKTSKVAKRIQGGQSWGARSAAVPTRAAAHAREVLANAENEKSPSMTGFLFMSSGLAGFDRGANRSRPLGFMPACRFRNILGQIILRIQRSHVVVRQLAPFFRAA</sequence>
<name>A0ABR9A4D8_9PSED</name>
<reference evidence="2 3" key="1">
    <citation type="journal article" date="2020" name="FEMS Microbiol. Ecol.">
        <title>Temporal dynamics of bacterial communities during seed development and maturation.</title>
        <authorList>
            <person name="Chesneau G."/>
            <person name="Torres-Cortes G."/>
            <person name="Briand M."/>
            <person name="Darrasse A."/>
            <person name="Preveaux A."/>
            <person name="Marais C."/>
            <person name="Jacques M.A."/>
            <person name="Shade A."/>
            <person name="Barret M."/>
        </authorList>
    </citation>
    <scope>NUCLEOTIDE SEQUENCE [LARGE SCALE GENOMIC DNA]</scope>
    <source>
        <strain evidence="2 3">CFBP13723</strain>
    </source>
</reference>
<protein>
    <submittedName>
        <fullName evidence="2">Uncharacterized protein</fullName>
    </submittedName>
</protein>
<feature type="region of interest" description="Disordered" evidence="1">
    <location>
        <begin position="1"/>
        <end position="22"/>
    </location>
</feature>
<keyword evidence="3" id="KW-1185">Reference proteome</keyword>
<evidence type="ECO:0000313" key="2">
    <source>
        <dbReference type="EMBL" id="MBD8120930.1"/>
    </source>
</evidence>
<organism evidence="2 3">
    <name type="scientific">Pseudomonas lutea</name>
    <dbReference type="NCBI Taxonomy" id="243924"/>
    <lineage>
        <taxon>Bacteria</taxon>
        <taxon>Pseudomonadati</taxon>
        <taxon>Pseudomonadota</taxon>
        <taxon>Gammaproteobacteria</taxon>
        <taxon>Pseudomonadales</taxon>
        <taxon>Pseudomonadaceae</taxon>
        <taxon>Pseudomonas</taxon>
    </lineage>
</organism>
<accession>A0ABR9A4D8</accession>
<proteinExistence type="predicted"/>
<comment type="caution">
    <text evidence="2">The sequence shown here is derived from an EMBL/GenBank/DDBJ whole genome shotgun (WGS) entry which is preliminary data.</text>
</comment>
<gene>
    <name evidence="2" type="ORF">IFT62_06860</name>
</gene>